<gene>
    <name evidence="2" type="ORF">NLJ89_g8432</name>
</gene>
<feature type="region of interest" description="Disordered" evidence="1">
    <location>
        <begin position="45"/>
        <end position="182"/>
    </location>
</feature>
<evidence type="ECO:0000313" key="3">
    <source>
        <dbReference type="Proteomes" id="UP001148786"/>
    </source>
</evidence>
<accession>A0A9W8JSM5</accession>
<protein>
    <submittedName>
        <fullName evidence="2">Uncharacterized protein</fullName>
    </submittedName>
</protein>
<dbReference type="Proteomes" id="UP001148786">
    <property type="component" value="Unassembled WGS sequence"/>
</dbReference>
<comment type="caution">
    <text evidence="2">The sequence shown here is derived from an EMBL/GenBank/DDBJ whole genome shotgun (WGS) entry which is preliminary data.</text>
</comment>
<evidence type="ECO:0000313" key="2">
    <source>
        <dbReference type="EMBL" id="KAJ3503436.1"/>
    </source>
</evidence>
<dbReference type="OrthoDB" id="3025143at2759"/>
<evidence type="ECO:0000256" key="1">
    <source>
        <dbReference type="SAM" id="MobiDB-lite"/>
    </source>
</evidence>
<dbReference type="EMBL" id="JANKHO010001141">
    <property type="protein sequence ID" value="KAJ3503436.1"/>
    <property type="molecule type" value="Genomic_DNA"/>
</dbReference>
<proteinExistence type="predicted"/>
<dbReference type="AlphaFoldDB" id="A0A9W8JSM5"/>
<feature type="compositionally biased region" description="Low complexity" evidence="1">
    <location>
        <begin position="70"/>
        <end position="85"/>
    </location>
</feature>
<feature type="compositionally biased region" description="Basic and acidic residues" evidence="1">
    <location>
        <begin position="51"/>
        <end position="61"/>
    </location>
</feature>
<reference evidence="2" key="1">
    <citation type="submission" date="2022-07" db="EMBL/GenBank/DDBJ databases">
        <title>Genome Sequence of Agrocybe chaxingu.</title>
        <authorList>
            <person name="Buettner E."/>
        </authorList>
    </citation>
    <scope>NUCLEOTIDE SEQUENCE</scope>
    <source>
        <strain evidence="2">MP-N11</strain>
    </source>
</reference>
<sequence>MESNFARTTRSGRTFASWNSAAVIPNPDFDIASLVQRAVALEQQAQPPDDLLAHMDPEPSDYRAAAMMDAHSTSAPSSSSTSAPSPSRPNPRPRHSPVPSPPSLPASMSRTERSKLQWRQIRKKRREAEKAKMKKFGGAAPRPKATEKYAQMAEPVATPNTTKRARHAETGYTGLPDPKKEQARRTHGLEELTGEDYGFEVRQWDGRTPLPIVDRTGTIIGMAIGQPEDDGWEDLHQHVAGCLKHARQRCNPVLSKDDMRRGEFWTCQCGVSHGGGQTRPMNFSNTKAMEELLESLNSQPCFQRLASFTSSAFASWAPSLHKHYCEELGKLQDHDPSLRRPFDSSVFMATTYNLGPQTVCFRHLDSANLAYGWCAITALGSFDPTKGGHLVLWECKLIIEFPPGSTILIPSALIHHSNTPIAEGETRYSFTQYASGGLFRWVDHNFQTVEAHRASLSAQALTELDEWHSRRWSMGLAKLPRMPWVPGPDV</sequence>
<dbReference type="Gene3D" id="3.60.130.30">
    <property type="match status" value="1"/>
</dbReference>
<feature type="compositionally biased region" description="Pro residues" evidence="1">
    <location>
        <begin position="86"/>
        <end position="104"/>
    </location>
</feature>
<name>A0A9W8JSM5_9AGAR</name>
<keyword evidence="3" id="KW-1185">Reference proteome</keyword>
<organism evidence="2 3">
    <name type="scientific">Agrocybe chaxingu</name>
    <dbReference type="NCBI Taxonomy" id="84603"/>
    <lineage>
        <taxon>Eukaryota</taxon>
        <taxon>Fungi</taxon>
        <taxon>Dikarya</taxon>
        <taxon>Basidiomycota</taxon>
        <taxon>Agaricomycotina</taxon>
        <taxon>Agaricomycetes</taxon>
        <taxon>Agaricomycetidae</taxon>
        <taxon>Agaricales</taxon>
        <taxon>Agaricineae</taxon>
        <taxon>Strophariaceae</taxon>
        <taxon>Agrocybe</taxon>
    </lineage>
</organism>